<dbReference type="InterPro" id="IPR006427">
    <property type="entry name" value="Portal_HK97"/>
</dbReference>
<dbReference type="NCBIfam" id="TIGR01537">
    <property type="entry name" value="portal_HK97"/>
    <property type="match status" value="1"/>
</dbReference>
<evidence type="ECO:0000313" key="2">
    <source>
        <dbReference type="Proteomes" id="UP001564657"/>
    </source>
</evidence>
<accession>A0ABV4BU86</accession>
<dbReference type="EMBL" id="JBGEWD010000021">
    <property type="protein sequence ID" value="MEY8001602.1"/>
    <property type="molecule type" value="Genomic_DNA"/>
</dbReference>
<organism evidence="1 2">
    <name type="scientific">Clostridium moutaii</name>
    <dbReference type="NCBI Taxonomy" id="3240932"/>
    <lineage>
        <taxon>Bacteria</taxon>
        <taxon>Bacillati</taxon>
        <taxon>Bacillota</taxon>
        <taxon>Clostridia</taxon>
        <taxon>Eubacteriales</taxon>
        <taxon>Clostridiaceae</taxon>
        <taxon>Clostridium</taxon>
    </lineage>
</organism>
<name>A0ABV4BU86_9CLOT</name>
<keyword evidence="2" id="KW-1185">Reference proteome</keyword>
<evidence type="ECO:0000313" key="1">
    <source>
        <dbReference type="EMBL" id="MEY8001602.1"/>
    </source>
</evidence>
<dbReference type="InterPro" id="IPR006944">
    <property type="entry name" value="Phage/GTA_portal"/>
</dbReference>
<protein>
    <submittedName>
        <fullName evidence="1">Phage portal protein</fullName>
    </submittedName>
</protein>
<comment type="caution">
    <text evidence="1">The sequence shown here is derived from an EMBL/GenBank/DDBJ whole genome shotgun (WGS) entry which is preliminary data.</text>
</comment>
<sequence>MNVFQKTVARVIFGKTFQEKISDFLTGNDLDNTADNFNVDQTTAMKYSAVFGCVRVLAETLANTPIMLYRKKSDDEREIRNDLAIYDILHNAPNEEMAPFNFKEFCMTSLNLGGNIVCQRLVNQRGDLVGLYPYNYNRVYIHRDDATKKLIYRVDQHDFRREEIFHIPGISLDGIVGLSPIEYAAAAIRLGLSYEQFGVNFYKNGANSTGAFKSPGVLQEEAFQRLKKELKTNYAGLKNTGTPMILEDGLEFQPFQIKPVDAQLLESKYFQIEDICRIYRVPQHLVNKLDRSTNNNIEQQSLEFIMYTMLPWFKRWEDNMNMQLLTPEERMAGYYVEFKADVLLRGDIASRATYYAQGRQWGWLSVNDIKRLENMPPIENGNIYLQPLNMGEAGKVQTQDQLKAMTEAIYNMISNKDKTA</sequence>
<dbReference type="Proteomes" id="UP001564657">
    <property type="component" value="Unassembled WGS sequence"/>
</dbReference>
<gene>
    <name evidence="1" type="ORF">AB8U03_15640</name>
</gene>
<dbReference type="RefSeq" id="WP_369705495.1">
    <property type="nucleotide sequence ID" value="NZ_JBGEWD010000021.1"/>
</dbReference>
<reference evidence="1 2" key="1">
    <citation type="submission" date="2024-08" db="EMBL/GenBank/DDBJ databases">
        <title>Clostridium lapicellarii sp. nov., and Clostridium renhuaiense sp. nov., two species isolated from the mud in a fermentation cellar used for producing sauce-flavour Chinese liquors.</title>
        <authorList>
            <person name="Yang F."/>
            <person name="Wang H."/>
            <person name="Chen L.Q."/>
            <person name="Zhou N."/>
            <person name="Lu J.J."/>
            <person name="Pu X.X."/>
            <person name="Wan B."/>
            <person name="Wang L."/>
            <person name="Liu S.J."/>
        </authorList>
    </citation>
    <scope>NUCLEOTIDE SEQUENCE [LARGE SCALE GENOMIC DNA]</scope>
    <source>
        <strain evidence="1 2">MT-5</strain>
    </source>
</reference>
<dbReference type="Pfam" id="PF04860">
    <property type="entry name" value="Phage_portal"/>
    <property type="match status" value="1"/>
</dbReference>
<proteinExistence type="predicted"/>